<feature type="compositionally biased region" description="Low complexity" evidence="13">
    <location>
        <begin position="51"/>
        <end position="63"/>
    </location>
</feature>
<dbReference type="InterPro" id="IPR027409">
    <property type="entry name" value="GroEL-like_apical_dom_sf"/>
</dbReference>
<evidence type="ECO:0000256" key="2">
    <source>
        <dbReference type="ARBA" id="ARBA00012009"/>
    </source>
</evidence>
<evidence type="ECO:0000256" key="10">
    <source>
        <dbReference type="ARBA" id="ARBA00075294"/>
    </source>
</evidence>
<dbReference type="InterPro" id="IPR044769">
    <property type="entry name" value="PIKfyve_PIPKc"/>
</dbReference>
<feature type="region of interest" description="Disordered" evidence="13">
    <location>
        <begin position="1"/>
        <end position="63"/>
    </location>
</feature>
<feature type="compositionally biased region" description="Basic and acidic residues" evidence="13">
    <location>
        <begin position="1891"/>
        <end position="1902"/>
    </location>
</feature>
<accession>A0A6A6NKW0</accession>
<dbReference type="GO" id="GO:0008270">
    <property type="term" value="F:zinc ion binding"/>
    <property type="evidence" value="ECO:0007669"/>
    <property type="project" value="UniProtKB-KW"/>
</dbReference>
<dbReference type="PROSITE" id="PS51455">
    <property type="entry name" value="PIPK"/>
    <property type="match status" value="1"/>
</dbReference>
<evidence type="ECO:0000256" key="3">
    <source>
        <dbReference type="ARBA" id="ARBA00022679"/>
    </source>
</evidence>
<feature type="compositionally biased region" description="Acidic residues" evidence="13">
    <location>
        <begin position="351"/>
        <end position="364"/>
    </location>
</feature>
<keyword evidence="3 12" id="KW-0808">Transferase</keyword>
<organism evidence="16 17">
    <name type="scientific">Lineolata rhizophorae</name>
    <dbReference type="NCBI Taxonomy" id="578093"/>
    <lineage>
        <taxon>Eukaryota</taxon>
        <taxon>Fungi</taxon>
        <taxon>Dikarya</taxon>
        <taxon>Ascomycota</taxon>
        <taxon>Pezizomycotina</taxon>
        <taxon>Dothideomycetes</taxon>
        <taxon>Dothideomycetes incertae sedis</taxon>
        <taxon>Lineolatales</taxon>
        <taxon>Lineolataceae</taxon>
        <taxon>Lineolata</taxon>
    </lineage>
</organism>
<dbReference type="FunFam" id="3.30.800.10:FF:000005">
    <property type="entry name" value="1-phosphatidylinositol-3-phosphate 5-kinase (Fab1)"/>
    <property type="match status" value="1"/>
</dbReference>
<feature type="compositionally biased region" description="Basic and acidic residues" evidence="13">
    <location>
        <begin position="1232"/>
        <end position="1247"/>
    </location>
</feature>
<feature type="compositionally biased region" description="Basic residues" evidence="13">
    <location>
        <begin position="708"/>
        <end position="722"/>
    </location>
</feature>
<dbReference type="GO" id="GO:0010008">
    <property type="term" value="C:endosome membrane"/>
    <property type="evidence" value="ECO:0007669"/>
    <property type="project" value="TreeGrafter"/>
</dbReference>
<dbReference type="GO" id="GO:0000285">
    <property type="term" value="F:1-phosphatidylinositol-3-phosphate 5-kinase activity"/>
    <property type="evidence" value="ECO:0007669"/>
    <property type="project" value="UniProtKB-EC"/>
</dbReference>
<dbReference type="CDD" id="cd17300">
    <property type="entry name" value="PIPKc_PIKfyve"/>
    <property type="match status" value="1"/>
</dbReference>
<dbReference type="InterPro" id="IPR027484">
    <property type="entry name" value="PInositol-4-P-5-kinase_N"/>
</dbReference>
<feature type="region of interest" description="Disordered" evidence="13">
    <location>
        <begin position="97"/>
        <end position="125"/>
    </location>
</feature>
<dbReference type="GO" id="GO:0005524">
    <property type="term" value="F:ATP binding"/>
    <property type="evidence" value="ECO:0007669"/>
    <property type="project" value="UniProtKB-UniRule"/>
</dbReference>
<evidence type="ECO:0000259" key="15">
    <source>
        <dbReference type="PROSITE" id="PS51455"/>
    </source>
</evidence>
<dbReference type="Pfam" id="PF01363">
    <property type="entry name" value="FYVE"/>
    <property type="match status" value="1"/>
</dbReference>
<dbReference type="PANTHER" id="PTHR45748:SF7">
    <property type="entry name" value="1-PHOSPHATIDYLINOSITOL 3-PHOSPHATE 5-KINASE-RELATED"/>
    <property type="match status" value="1"/>
</dbReference>
<feature type="compositionally biased region" description="Low complexity" evidence="13">
    <location>
        <begin position="1903"/>
        <end position="1916"/>
    </location>
</feature>
<feature type="region of interest" description="Disordered" evidence="13">
    <location>
        <begin position="151"/>
        <end position="451"/>
    </location>
</feature>
<dbReference type="InterPro" id="IPR027483">
    <property type="entry name" value="PInositol-4-P-4/5-kinase_C_sf"/>
</dbReference>
<evidence type="ECO:0000259" key="14">
    <source>
        <dbReference type="PROSITE" id="PS50178"/>
    </source>
</evidence>
<feature type="compositionally biased region" description="Gly residues" evidence="13">
    <location>
        <begin position="151"/>
        <end position="161"/>
    </location>
</feature>
<evidence type="ECO:0000256" key="4">
    <source>
        <dbReference type="ARBA" id="ARBA00022723"/>
    </source>
</evidence>
<feature type="region of interest" description="Disordered" evidence="13">
    <location>
        <begin position="1885"/>
        <end position="2034"/>
    </location>
</feature>
<feature type="region of interest" description="Disordered" evidence="13">
    <location>
        <begin position="783"/>
        <end position="871"/>
    </location>
</feature>
<feature type="region of interest" description="Disordered" evidence="13">
    <location>
        <begin position="1218"/>
        <end position="1370"/>
    </location>
</feature>
<evidence type="ECO:0000313" key="17">
    <source>
        <dbReference type="Proteomes" id="UP000799766"/>
    </source>
</evidence>
<dbReference type="PROSITE" id="PS50178">
    <property type="entry name" value="ZF_FYVE"/>
    <property type="match status" value="1"/>
</dbReference>
<dbReference type="InterPro" id="IPR013083">
    <property type="entry name" value="Znf_RING/FYVE/PHD"/>
</dbReference>
<evidence type="ECO:0000256" key="9">
    <source>
        <dbReference type="ARBA" id="ARBA00022840"/>
    </source>
</evidence>
<evidence type="ECO:0000313" key="16">
    <source>
        <dbReference type="EMBL" id="KAF2452352.1"/>
    </source>
</evidence>
<feature type="region of interest" description="Disordered" evidence="13">
    <location>
        <begin position="2048"/>
        <end position="2083"/>
    </location>
</feature>
<dbReference type="GO" id="GO:0000329">
    <property type="term" value="C:fungal-type vacuole membrane"/>
    <property type="evidence" value="ECO:0007669"/>
    <property type="project" value="TreeGrafter"/>
</dbReference>
<dbReference type="EC" id="2.7.1.150" evidence="2"/>
<keyword evidence="4" id="KW-0479">Metal-binding</keyword>
<feature type="compositionally biased region" description="Low complexity" evidence="13">
    <location>
        <begin position="850"/>
        <end position="860"/>
    </location>
</feature>
<dbReference type="PANTHER" id="PTHR45748">
    <property type="entry name" value="1-PHOSPHATIDYLINOSITOL 3-PHOSPHATE 5-KINASE-RELATED"/>
    <property type="match status" value="1"/>
</dbReference>
<keyword evidence="17" id="KW-1185">Reference proteome</keyword>
<gene>
    <name evidence="16" type="ORF">BDY21DRAFT_382883</name>
</gene>
<feature type="compositionally biased region" description="Basic and acidic residues" evidence="13">
    <location>
        <begin position="642"/>
        <end position="656"/>
    </location>
</feature>
<evidence type="ECO:0000256" key="8">
    <source>
        <dbReference type="ARBA" id="ARBA00022833"/>
    </source>
</evidence>
<keyword evidence="7 12" id="KW-0418">Kinase</keyword>
<dbReference type="GO" id="GO:0046854">
    <property type="term" value="P:phosphatidylinositol phosphate biosynthetic process"/>
    <property type="evidence" value="ECO:0007669"/>
    <property type="project" value="TreeGrafter"/>
</dbReference>
<feature type="compositionally biased region" description="Low complexity" evidence="13">
    <location>
        <begin position="690"/>
        <end position="707"/>
    </location>
</feature>
<evidence type="ECO:0000256" key="11">
    <source>
        <dbReference type="PROSITE-ProRule" id="PRU00091"/>
    </source>
</evidence>
<feature type="compositionally biased region" description="Polar residues" evidence="13">
    <location>
        <begin position="271"/>
        <end position="281"/>
    </location>
</feature>
<comment type="catalytic activity">
    <reaction evidence="1">
        <text>a 1,2-diacyl-sn-glycero-3-phospho-(1D-myo-inositol-3-phosphate) + ATP = a 1,2-diacyl-sn-glycero-3-phospho-(1D-myo-inositol-3,5-bisphosphate) + ADP + H(+)</text>
        <dbReference type="Rhea" id="RHEA:13609"/>
        <dbReference type="ChEBI" id="CHEBI:15378"/>
        <dbReference type="ChEBI" id="CHEBI:30616"/>
        <dbReference type="ChEBI" id="CHEBI:57923"/>
        <dbReference type="ChEBI" id="CHEBI:58088"/>
        <dbReference type="ChEBI" id="CHEBI:456216"/>
        <dbReference type="EC" id="2.7.1.150"/>
    </reaction>
</comment>
<dbReference type="Proteomes" id="UP000799766">
    <property type="component" value="Unassembled WGS sequence"/>
</dbReference>
<dbReference type="Pfam" id="PF00118">
    <property type="entry name" value="Cpn60_TCP1"/>
    <property type="match status" value="1"/>
</dbReference>
<feature type="compositionally biased region" description="Polar residues" evidence="13">
    <location>
        <begin position="97"/>
        <end position="106"/>
    </location>
</feature>
<dbReference type="FunFam" id="3.50.7.10:FF:000007">
    <property type="entry name" value="1-phosphatidylinositol 3-phosphate 5-kinase isoform X1"/>
    <property type="match status" value="1"/>
</dbReference>
<dbReference type="EMBL" id="MU001711">
    <property type="protein sequence ID" value="KAF2452352.1"/>
    <property type="molecule type" value="Genomic_DNA"/>
</dbReference>
<feature type="region of interest" description="Disordered" evidence="13">
    <location>
        <begin position="622"/>
        <end position="723"/>
    </location>
</feature>
<keyword evidence="9 12" id="KW-0067">ATP-binding</keyword>
<evidence type="ECO:0000256" key="6">
    <source>
        <dbReference type="ARBA" id="ARBA00022771"/>
    </source>
</evidence>
<evidence type="ECO:0000256" key="13">
    <source>
        <dbReference type="SAM" id="MobiDB-lite"/>
    </source>
</evidence>
<dbReference type="SUPFAM" id="SSF56104">
    <property type="entry name" value="SAICAR synthase-like"/>
    <property type="match status" value="1"/>
</dbReference>
<dbReference type="Pfam" id="PF01504">
    <property type="entry name" value="PIP5K"/>
    <property type="match status" value="2"/>
</dbReference>
<dbReference type="InterPro" id="IPR002498">
    <property type="entry name" value="PInositol-4-P-4/5-kinase_core"/>
</dbReference>
<feature type="compositionally biased region" description="Low complexity" evidence="13">
    <location>
        <begin position="1308"/>
        <end position="1329"/>
    </location>
</feature>
<dbReference type="FunFam" id="3.30.810.10:FF:000001">
    <property type="entry name" value="1-phosphatidylinositol 3-phosphate 5-kinase FAB1"/>
    <property type="match status" value="1"/>
</dbReference>
<feature type="domain" description="FYVE-type" evidence="14">
    <location>
        <begin position="560"/>
        <end position="619"/>
    </location>
</feature>
<feature type="compositionally biased region" description="Low complexity" evidence="13">
    <location>
        <begin position="227"/>
        <end position="249"/>
    </location>
</feature>
<feature type="compositionally biased region" description="Basic and acidic residues" evidence="13">
    <location>
        <begin position="2235"/>
        <end position="2247"/>
    </location>
</feature>
<proteinExistence type="predicted"/>
<keyword evidence="8" id="KW-0862">Zinc</keyword>
<dbReference type="SMART" id="SM00064">
    <property type="entry name" value="FYVE"/>
    <property type="match status" value="1"/>
</dbReference>
<feature type="region of interest" description="Disordered" evidence="13">
    <location>
        <begin position="495"/>
        <end position="540"/>
    </location>
</feature>
<feature type="compositionally biased region" description="Basic and acidic residues" evidence="13">
    <location>
        <begin position="1917"/>
        <end position="1938"/>
    </location>
</feature>
<dbReference type="InterPro" id="IPR011011">
    <property type="entry name" value="Znf_FYVE_PHD"/>
</dbReference>
<feature type="compositionally biased region" description="Polar residues" evidence="13">
    <location>
        <begin position="299"/>
        <end position="313"/>
    </location>
</feature>
<dbReference type="Gene3D" id="3.30.800.10">
    <property type="entry name" value="Phosphatidylinositol Phosphate Kinase II Beta"/>
    <property type="match status" value="1"/>
</dbReference>
<feature type="domain" description="PIPK" evidence="15">
    <location>
        <begin position="2357"/>
        <end position="2677"/>
    </location>
</feature>
<feature type="compositionally biased region" description="Basic residues" evidence="13">
    <location>
        <begin position="667"/>
        <end position="677"/>
    </location>
</feature>
<keyword evidence="6 11" id="KW-0863">Zinc-finger</keyword>
<feature type="compositionally biased region" description="Polar residues" evidence="13">
    <location>
        <begin position="1277"/>
        <end position="1290"/>
    </location>
</feature>
<feature type="compositionally biased region" description="Basic residues" evidence="13">
    <location>
        <begin position="837"/>
        <end position="849"/>
    </location>
</feature>
<keyword evidence="5 12" id="KW-0547">Nucleotide-binding</keyword>
<dbReference type="FunFam" id="3.30.40.10:FF:000283">
    <property type="entry name" value="1-phosphatidylinositol-3-phosphate 5-kinase (Fab1)"/>
    <property type="match status" value="1"/>
</dbReference>
<feature type="compositionally biased region" description="Polar residues" evidence="13">
    <location>
        <begin position="2253"/>
        <end position="2262"/>
    </location>
</feature>
<dbReference type="SUPFAM" id="SSF57903">
    <property type="entry name" value="FYVE/PHD zinc finger"/>
    <property type="match status" value="1"/>
</dbReference>
<feature type="region of interest" description="Disordered" evidence="13">
    <location>
        <begin position="2182"/>
        <end position="2284"/>
    </location>
</feature>
<dbReference type="Gene3D" id="3.30.810.10">
    <property type="entry name" value="2-Layer Sandwich"/>
    <property type="match status" value="1"/>
</dbReference>
<dbReference type="InterPro" id="IPR000306">
    <property type="entry name" value="Znf_FYVE"/>
</dbReference>
<dbReference type="OrthoDB" id="158357at2759"/>
<feature type="compositionally biased region" description="Basic and acidic residues" evidence="13">
    <location>
        <begin position="2182"/>
        <end position="2196"/>
    </location>
</feature>
<dbReference type="SMART" id="SM00330">
    <property type="entry name" value="PIPKc"/>
    <property type="match status" value="1"/>
</dbReference>
<evidence type="ECO:0000256" key="5">
    <source>
        <dbReference type="ARBA" id="ARBA00022741"/>
    </source>
</evidence>
<dbReference type="CDD" id="cd03334">
    <property type="entry name" value="Fab1_TCP"/>
    <property type="match status" value="1"/>
</dbReference>
<feature type="compositionally biased region" description="Low complexity" evidence="13">
    <location>
        <begin position="2217"/>
        <end position="2232"/>
    </location>
</feature>
<feature type="compositionally biased region" description="Pro residues" evidence="13">
    <location>
        <begin position="1991"/>
        <end position="2000"/>
    </location>
</feature>
<dbReference type="Gene3D" id="3.50.7.10">
    <property type="entry name" value="GroEL"/>
    <property type="match status" value="1"/>
</dbReference>
<evidence type="ECO:0000256" key="7">
    <source>
        <dbReference type="ARBA" id="ARBA00022777"/>
    </source>
</evidence>
<protein>
    <recommendedName>
        <fullName evidence="2">1-phosphatidylinositol-3-phosphate 5-kinase</fullName>
        <ecNumber evidence="2">2.7.1.150</ecNumber>
    </recommendedName>
    <alternativeName>
        <fullName evidence="10">Type III PIP kinase</fullName>
    </alternativeName>
</protein>
<feature type="compositionally biased region" description="Low complexity" evidence="13">
    <location>
        <begin position="196"/>
        <end position="208"/>
    </location>
</feature>
<dbReference type="InterPro" id="IPR002423">
    <property type="entry name" value="Cpn60/GroEL/TCP-1"/>
</dbReference>
<feature type="compositionally biased region" description="Basic and acidic residues" evidence="13">
    <location>
        <begin position="1291"/>
        <end position="1305"/>
    </location>
</feature>
<dbReference type="SUPFAM" id="SSF52029">
    <property type="entry name" value="GroEL apical domain-like"/>
    <property type="match status" value="1"/>
</dbReference>
<reference evidence="16" key="1">
    <citation type="journal article" date="2020" name="Stud. Mycol.">
        <title>101 Dothideomycetes genomes: a test case for predicting lifestyles and emergence of pathogens.</title>
        <authorList>
            <person name="Haridas S."/>
            <person name="Albert R."/>
            <person name="Binder M."/>
            <person name="Bloem J."/>
            <person name="Labutti K."/>
            <person name="Salamov A."/>
            <person name="Andreopoulos B."/>
            <person name="Baker S."/>
            <person name="Barry K."/>
            <person name="Bills G."/>
            <person name="Bluhm B."/>
            <person name="Cannon C."/>
            <person name="Castanera R."/>
            <person name="Culley D."/>
            <person name="Daum C."/>
            <person name="Ezra D."/>
            <person name="Gonzalez J."/>
            <person name="Henrissat B."/>
            <person name="Kuo A."/>
            <person name="Liang C."/>
            <person name="Lipzen A."/>
            <person name="Lutzoni F."/>
            <person name="Magnuson J."/>
            <person name="Mondo S."/>
            <person name="Nolan M."/>
            <person name="Ohm R."/>
            <person name="Pangilinan J."/>
            <person name="Park H.-J."/>
            <person name="Ramirez L."/>
            <person name="Alfaro M."/>
            <person name="Sun H."/>
            <person name="Tritt A."/>
            <person name="Yoshinaga Y."/>
            <person name="Zwiers L.-H."/>
            <person name="Turgeon B."/>
            <person name="Goodwin S."/>
            <person name="Spatafora J."/>
            <person name="Crous P."/>
            <person name="Grigoriev I."/>
        </authorList>
    </citation>
    <scope>NUCLEOTIDE SEQUENCE</scope>
    <source>
        <strain evidence="16">ATCC 16933</strain>
    </source>
</reference>
<dbReference type="Gene3D" id="3.30.40.10">
    <property type="entry name" value="Zinc/RING finger domain, C3HC4 (zinc finger)"/>
    <property type="match status" value="1"/>
</dbReference>
<feature type="region of interest" description="Disordered" evidence="13">
    <location>
        <begin position="2698"/>
        <end position="2728"/>
    </location>
</feature>
<evidence type="ECO:0000256" key="1">
    <source>
        <dbReference type="ARBA" id="ARBA00000768"/>
    </source>
</evidence>
<feature type="compositionally biased region" description="Polar residues" evidence="13">
    <location>
        <begin position="510"/>
        <end position="525"/>
    </location>
</feature>
<sequence length="2750" mass="300437">MSFRSGPEAARVDPPDAPAADNHPGSPASKLFLAHLPPMATSRYPPPDSVPSPSASSIRLPLAARSSRRGSFASLSSRGQQFDKETLSHALDAIHTTASRSDTLTTFDEFASPPPSAASGEGKGFAVGAGDLVHGGLSGLYSRIRATVGGGGGVSAGGGYGSAVASPVSMSNESAEDVGRGAATAGGLRGRPQKLSTSSIPGSTITSPVLLSAPPSRLQSPLVQTFPDQSQPPSRPSGSGSPVTSSAPSKPGSTGYRTPFGTGPKAPPSLAASTTESLDTSMSEERESRASASIHSTKKSPSNSVADLQQNSAVMVEREKIHSASGASLSGSGGLSKDNSLVGAAQSSGSSDDDAEDDDDDDEDRVLMTRQPSSAGPPMPDPSGTMLPDARQVGGAIPTLGAQDLSDQPAPTMPGQLKLNTRLDQGPGTEHHVQHVPTSADSSHGHGHAQRPALQITQGHMSGYKASRASSSDGLSSVATARQASFAGADAGATMTTMREEPDSVPQAGQPVQPQIPPSQTSQGGPVQPHHHRNNTEVLPNAVFSQMRRRILGKEFWMRDENAKDCFYCGDTFSTFRRKHHCRTCGQIFDAKCTSLITGTPFGQSGSLRVCKPCEAIIQGNDDDSSVFSEDADDEPIAAHPHHGERGHGHVEDHTKISTPTMGIPVSRRHGETKRRSAIIEFDGQPILTRPSSSRSLRSLSGRPRSGTGHKRHHSRHQHMRSINKSSILGDERVPFHQHEADNRSLLPAFHHDSIIDPDLAPFMSDEGSSEDEQVSIFAALSGDAQSHGSDRSGGLGGFLSAARRGKSRGGDKSVSGALSIPGSRGGDFDTSSNTSKHQHPGRHSRKRNLSVSSIAASKSSPRRSKSNSLLRSLGIPGLGIGSPSSTNLPGHLTHSQSQIIVPTTSNTATPGGSINGPGLGPNFATRITRSSSMRGADAPSLELNQASLQHVRRLLRQMLEDAEVPGTRGWERALMPILLQCTDDVDPDVQRSDDIDIRHYIKLKKIPGGKPGDTAYVSGVVFSKNVALKSMPRSIPQPRIMIVTFAIEYARHHQHFMSLEPVIAQEREYLRNQVNLIAALRPSLLLVERNVAGLALKFLEEEGIAVAYNVKPSVLNAVSRCTQTRMISSVDKLTDPSHLGQCASFDVKTFVNGGARKTYIYLTGCEPDLGCTIVLRGADTETLRKLKRIAEFMAYVVYNLKLETCLMRDEFVLIPNSTKPGGTLLPGARKSGAEAEKTGEKPECGSRETLQMESDKTTQRTDNGLDELGSEHPDQSVESIADTQASSAAEKTETPVEHSNEDLQRSGTTGQSGNTGTATTGTNVTGTTLARASTVGGTTLAGSIGPNMPTTTNTSSSTDVARVSDEPAIPNDVPMPSYYSDMVEKYQTKLLSASPFVKFMLPYLLVQAREQERRLAYLKRLRDQYSTENDDPEKEDDVPQQKFSLVQPEMVHTVVQKASKQVKEFLHAVHNAEYEKAMHNYMTQKRQWEAYLSGNMNLFDPVNHQRIAVLYSVVNSKTSTPCIGPEIIALEFYHEHDLDDGFTPDCTLGQYVEDLCSGAGSICDINGCDKKMTDHYRQYVHGNGQMSVFVQKYPSKIKGLHNTILMWSCCRVCKAETQAIPMSESTWKYSFAKYLELTFWSTELHPRADICPHDIHKSHVRYFGFNNVALRIQYDAIQLYEVIVPRPTVTWKVDSDLRLKNEQFARIEERLDRFMHSVRARIKSIHVESVVPEKVEECRSEVDRLTKRANEEHDALRRKLQKKYMGSRYYEIIPMNRAVRAIQEKAIGWDEAFAEFERRFFPSEKDIRRLAALQLRKIFLDRDESSASIASTEEAGEEAPQVDEKLAAAAEAAGGQLPINRKPSQMSPEKARDMLNAVVEEHSAGTVLEEGGKQKENDEGKSSIAPTSTSPSTSPDKGRHVETSLQELDRDDVRHLDLAVSNNFPGTPPKDHHQQPQDRSTSQIGTPIVGPQIAPEPPGHPAVDRLATPTPSPRLSPLPRPRDTPNGTEPSTPSVLGIPGFETPIESRIPRPVDTRREVMARPMLGRTHSQPSGAFSRAAGGSFQGGLPTLRSESPVAPVSTKGPMAERLERLGIGSFKAPKASHSLIPRSVPAAKRNGTGVGNGNETRVSTLAKHFEQLSREFEKERLRERRQRNERRQVRAYPLASSKPIVEVYSDAREAVQERNPSEEDLHHQSPLSLARPGTDTSLTEGGESSALETPTTAPTTVEESPVEERKPEDADLPKGAEGQDLTTSQQTSDMEGEGDGTDTEHSGLDDMDIIPDRILSPTDVPLDLELPKHEKTSLMRMLTSFWSERSASGWAPLDYPFAPIEHVWEDSDIIVREDEPSSIIALALSSPDYLAKVRGFRKPLANEQPNSDSDTDINVDTPFMESEEASIERNLMHQANTNIRYVFQNRSVKAQCKIFYAESFDALRRKCGVAERFVESLSRCLKWDSKGGKTKSLFLKTLDDRFVLKSLSPVEVNSFFKFAPNYFAFVHQNLFKGLPSVIAKMFGLFQVVIRNPATGRDFDWFMLVMENLFYDRAPNRRFDLKGSMRNRKIQSTGERDEVLLDENLVDIIFEQPIFVREHTKKLLKASVWNDTLFLSKQNVMDYSLMAGFDDDRREIIVGIIDCIRTYTWDKKLETWIKDRGKNKPTITSPKDYRNRFRIAMSTYILQAPNCWHQFQAQQIQKRPLKLDNKPGAPGPGGMATVTAPGTSPNRAAGGVAADDGETQVLYPEAHALSGTAL</sequence>
<dbReference type="InterPro" id="IPR017455">
    <property type="entry name" value="Znf_FYVE-rel"/>
</dbReference>
<evidence type="ECO:0000256" key="12">
    <source>
        <dbReference type="PROSITE-ProRule" id="PRU00781"/>
    </source>
</evidence>
<feature type="compositionally biased region" description="Acidic residues" evidence="13">
    <location>
        <begin position="622"/>
        <end position="636"/>
    </location>
</feature>
<name>A0A6A6NKW0_9PEZI</name>